<evidence type="ECO:0000313" key="3">
    <source>
        <dbReference type="EMBL" id="MBN4068840.1"/>
    </source>
</evidence>
<organism evidence="3 4">
    <name type="scientific">Desulfotalea psychrophila</name>
    <dbReference type="NCBI Taxonomy" id="84980"/>
    <lineage>
        <taxon>Bacteria</taxon>
        <taxon>Pseudomonadati</taxon>
        <taxon>Thermodesulfobacteriota</taxon>
        <taxon>Desulfobulbia</taxon>
        <taxon>Desulfobulbales</taxon>
        <taxon>Desulfocapsaceae</taxon>
        <taxon>Desulfotalea</taxon>
    </lineage>
</organism>
<evidence type="ECO:0000256" key="1">
    <source>
        <dbReference type="SAM" id="Phobius"/>
    </source>
</evidence>
<feature type="transmembrane region" description="Helical" evidence="1">
    <location>
        <begin position="143"/>
        <end position="162"/>
    </location>
</feature>
<proteinExistence type="predicted"/>
<accession>A0ABS3AUQ3</accession>
<feature type="transmembrane region" description="Helical" evidence="1">
    <location>
        <begin position="174"/>
        <end position="194"/>
    </location>
</feature>
<keyword evidence="1" id="KW-1133">Transmembrane helix</keyword>
<dbReference type="Gene3D" id="1.20.810.10">
    <property type="entry name" value="Cytochrome Bc1 Complex, Chain C"/>
    <property type="match status" value="1"/>
</dbReference>
<dbReference type="InterPro" id="IPR005797">
    <property type="entry name" value="Cyt_b/b6_N"/>
</dbReference>
<keyword evidence="4" id="KW-1185">Reference proteome</keyword>
<keyword evidence="1" id="KW-0472">Membrane</keyword>
<feature type="transmembrane region" description="Helical" evidence="1">
    <location>
        <begin position="70"/>
        <end position="87"/>
    </location>
</feature>
<dbReference type="Proteomes" id="UP000717534">
    <property type="component" value="Unassembled WGS sequence"/>
</dbReference>
<evidence type="ECO:0000259" key="2">
    <source>
        <dbReference type="Pfam" id="PF13631"/>
    </source>
</evidence>
<protein>
    <submittedName>
        <fullName evidence="3">Cytochrome b N-terminal domain-containing protein</fullName>
    </submittedName>
</protein>
<dbReference type="InterPro" id="IPR027387">
    <property type="entry name" value="Cytb/b6-like_sf"/>
</dbReference>
<feature type="domain" description="Cytochrome b/b6 N-terminal region profile" evidence="2">
    <location>
        <begin position="5"/>
        <end position="86"/>
    </location>
</feature>
<dbReference type="EMBL" id="JAFITO010000062">
    <property type="protein sequence ID" value="MBN4068840.1"/>
    <property type="molecule type" value="Genomic_DNA"/>
</dbReference>
<sequence>QHYSRKQWIMLMATLPVTLLILFTGYILRGDSTGFSAGMIAEAILLDLPLIGQPINNLLFSITDNGMKRIYVNHIVGFCLLWGWLAWSHVRKYRVSFNNHIVLTTSILLFSVFVAAPFEPDHLGVTYISGPWFLVGLQELLRYFSPMFAGVFVPSTLLLAIALLQKRNHYYRSFLTFIFCWLFIYAILTAIGLLR</sequence>
<gene>
    <name evidence="3" type="ORF">JYU06_04910</name>
</gene>
<feature type="non-terminal residue" evidence="3">
    <location>
        <position position="1"/>
    </location>
</feature>
<dbReference type="InterPro" id="IPR016174">
    <property type="entry name" value="Di-haem_cyt_TM"/>
</dbReference>
<feature type="transmembrane region" description="Helical" evidence="1">
    <location>
        <begin position="7"/>
        <end position="28"/>
    </location>
</feature>
<keyword evidence="1" id="KW-0812">Transmembrane</keyword>
<dbReference type="Pfam" id="PF13631">
    <property type="entry name" value="Cytochrom_B_N_2"/>
    <property type="match status" value="1"/>
</dbReference>
<feature type="transmembrane region" description="Helical" evidence="1">
    <location>
        <begin position="99"/>
        <end position="118"/>
    </location>
</feature>
<dbReference type="SUPFAM" id="SSF81342">
    <property type="entry name" value="Transmembrane di-heme cytochromes"/>
    <property type="match status" value="1"/>
</dbReference>
<name>A0ABS3AUQ3_9BACT</name>
<comment type="caution">
    <text evidence="3">The sequence shown here is derived from an EMBL/GenBank/DDBJ whole genome shotgun (WGS) entry which is preliminary data.</text>
</comment>
<reference evidence="3 4" key="1">
    <citation type="submission" date="2021-02" db="EMBL/GenBank/DDBJ databases">
        <title>Activity-based single-cell genomes from oceanic crustal fluid captures similar information to metagenomic and metatranscriptomic surveys with orders of magnitude less sampling.</title>
        <authorList>
            <person name="D'Angelo T.S."/>
            <person name="Orcutt B.N."/>
        </authorList>
    </citation>
    <scope>NUCLEOTIDE SEQUENCE [LARGE SCALE GENOMIC DNA]</scope>
    <source>
        <strain evidence="3">AH-315-G02</strain>
    </source>
</reference>
<evidence type="ECO:0000313" key="4">
    <source>
        <dbReference type="Proteomes" id="UP000717534"/>
    </source>
</evidence>